<organism evidence="1 2">
    <name type="scientific">Ixodes persulcatus</name>
    <name type="common">Taiga tick</name>
    <dbReference type="NCBI Taxonomy" id="34615"/>
    <lineage>
        <taxon>Eukaryota</taxon>
        <taxon>Metazoa</taxon>
        <taxon>Ecdysozoa</taxon>
        <taxon>Arthropoda</taxon>
        <taxon>Chelicerata</taxon>
        <taxon>Arachnida</taxon>
        <taxon>Acari</taxon>
        <taxon>Parasitiformes</taxon>
        <taxon>Ixodida</taxon>
        <taxon>Ixodoidea</taxon>
        <taxon>Ixodidae</taxon>
        <taxon>Ixodinae</taxon>
        <taxon>Ixodes</taxon>
    </lineage>
</organism>
<accession>A0AC60Q8Z4</accession>
<gene>
    <name evidence="1" type="ORF">HPB47_022709</name>
</gene>
<reference evidence="1 2" key="1">
    <citation type="journal article" date="2020" name="Cell">
        <title>Large-Scale Comparative Analyses of Tick Genomes Elucidate Their Genetic Diversity and Vector Capacities.</title>
        <authorList>
            <consortium name="Tick Genome and Microbiome Consortium (TIGMIC)"/>
            <person name="Jia N."/>
            <person name="Wang J."/>
            <person name="Shi W."/>
            <person name="Du L."/>
            <person name="Sun Y."/>
            <person name="Zhan W."/>
            <person name="Jiang J.F."/>
            <person name="Wang Q."/>
            <person name="Zhang B."/>
            <person name="Ji P."/>
            <person name="Bell-Sakyi L."/>
            <person name="Cui X.M."/>
            <person name="Yuan T.T."/>
            <person name="Jiang B.G."/>
            <person name="Yang W.F."/>
            <person name="Lam T.T."/>
            <person name="Chang Q.C."/>
            <person name="Ding S.J."/>
            <person name="Wang X.J."/>
            <person name="Zhu J.G."/>
            <person name="Ruan X.D."/>
            <person name="Zhao L."/>
            <person name="Wei J.T."/>
            <person name="Ye R.Z."/>
            <person name="Que T.C."/>
            <person name="Du C.H."/>
            <person name="Zhou Y.H."/>
            <person name="Cheng J.X."/>
            <person name="Dai P.F."/>
            <person name="Guo W.B."/>
            <person name="Han X.H."/>
            <person name="Huang E.J."/>
            <person name="Li L.F."/>
            <person name="Wei W."/>
            <person name="Gao Y.C."/>
            <person name="Liu J.Z."/>
            <person name="Shao H.Z."/>
            <person name="Wang X."/>
            <person name="Wang C.C."/>
            <person name="Yang T.C."/>
            <person name="Huo Q.B."/>
            <person name="Li W."/>
            <person name="Chen H.Y."/>
            <person name="Chen S.E."/>
            <person name="Zhou L.G."/>
            <person name="Ni X.B."/>
            <person name="Tian J.H."/>
            <person name="Sheng Y."/>
            <person name="Liu T."/>
            <person name="Pan Y.S."/>
            <person name="Xia L.Y."/>
            <person name="Li J."/>
            <person name="Zhao F."/>
            <person name="Cao W.C."/>
        </authorList>
    </citation>
    <scope>NUCLEOTIDE SEQUENCE [LARGE SCALE GENOMIC DNA]</scope>
    <source>
        <strain evidence="1">Iper-2018</strain>
    </source>
</reference>
<protein>
    <submittedName>
        <fullName evidence="1">Uncharacterized protein</fullName>
    </submittedName>
</protein>
<name>A0AC60Q8Z4_IXOPE</name>
<feature type="non-terminal residue" evidence="1">
    <location>
        <position position="1"/>
    </location>
</feature>
<dbReference type="Proteomes" id="UP000805193">
    <property type="component" value="Unassembled WGS sequence"/>
</dbReference>
<sequence>ANICPDLWKLDEVQRRSCPDRAVKMVFLPIATILLVMLCLYTLRRKRFSLFKKLGIPGPPPSLISGNLTQINQRGPIAMFEEWTNQYGNIVGFYNGGTPVLIANDLDLIKKIQVEDFHNFQERGVASVYIRTHQLSSMSLSNSSGARWKSTRRMLTQAFTPSKLRKLRTVMVQCCDAFMENMERLEAEGNGFEIGGVFRNLSMNITVRCFFGDEAYKALSQEGTGMAVIKQQLGFFVDSLRNGWQTRLIGYFPEYYLLWRWLLILRAKFSKLPMDKIRDVMAKIVKQRRSAPKNGQEDLLQLMLNETAKGGDMASGRTRLLSDNEIQGNIFFALIDGFETVCTAMSFMAYLLAKHQDVQDRLRTEITASLGEDGELNLDNIMQIEYMNQVILETLRCYPPLASFITRTCGSDYDYNGLKIPSGITVMVPVHRLHRDINLWNNPEAFDPDRFSADNKGSLHPVQFQPFGNGPRKCIGMRFVQQELKITFAKLLSKYKLCLDDRHLK</sequence>
<keyword evidence="2" id="KW-1185">Reference proteome</keyword>
<proteinExistence type="predicted"/>
<evidence type="ECO:0000313" key="1">
    <source>
        <dbReference type="EMBL" id="KAG0430425.1"/>
    </source>
</evidence>
<comment type="caution">
    <text evidence="1">The sequence shown here is derived from an EMBL/GenBank/DDBJ whole genome shotgun (WGS) entry which is preliminary data.</text>
</comment>
<dbReference type="EMBL" id="JABSTQ010009326">
    <property type="protein sequence ID" value="KAG0430425.1"/>
    <property type="molecule type" value="Genomic_DNA"/>
</dbReference>
<evidence type="ECO:0000313" key="2">
    <source>
        <dbReference type="Proteomes" id="UP000805193"/>
    </source>
</evidence>
<feature type="non-terminal residue" evidence="1">
    <location>
        <position position="505"/>
    </location>
</feature>